<proteinExistence type="predicted"/>
<dbReference type="Proteomes" id="UP000366872">
    <property type="component" value="Unassembled WGS sequence"/>
</dbReference>
<dbReference type="EMBL" id="CAAHFG010000001">
    <property type="protein sequence ID" value="VGO11490.1"/>
    <property type="molecule type" value="Genomic_DNA"/>
</dbReference>
<accession>A0A6C2TV61</accession>
<name>A0A6C2TV61_PONDE</name>
<gene>
    <name evidence="1" type="ORF">PDESU_00034</name>
</gene>
<sequence>MKINTFVLLVGSAMLWGCSPISTDLHKEQVDSKSVSMEGSYDNAVESLVVISHSWKVIAVNKKEGTCEWAFQVDLKCNNHPDYKRTEGFRPDLPIELVEYKLYDSDGFLLDSTYLRSKQYIYFGETKTLQGSSVASLELLKRASAGQLRIKAGYDRQKK</sequence>
<evidence type="ECO:0000313" key="1">
    <source>
        <dbReference type="EMBL" id="VGO11490.1"/>
    </source>
</evidence>
<reference evidence="1 2" key="1">
    <citation type="submission" date="2019-04" db="EMBL/GenBank/DDBJ databases">
        <authorList>
            <person name="Van Vliet M D."/>
        </authorList>
    </citation>
    <scope>NUCLEOTIDE SEQUENCE [LARGE SCALE GENOMIC DNA]</scope>
    <source>
        <strain evidence="1 2">F1</strain>
    </source>
</reference>
<organism evidence="1 2">
    <name type="scientific">Pontiella desulfatans</name>
    <dbReference type="NCBI Taxonomy" id="2750659"/>
    <lineage>
        <taxon>Bacteria</taxon>
        <taxon>Pseudomonadati</taxon>
        <taxon>Kiritimatiellota</taxon>
        <taxon>Kiritimatiellia</taxon>
        <taxon>Kiritimatiellales</taxon>
        <taxon>Pontiellaceae</taxon>
        <taxon>Pontiella</taxon>
    </lineage>
</organism>
<evidence type="ECO:0000313" key="2">
    <source>
        <dbReference type="Proteomes" id="UP000366872"/>
    </source>
</evidence>
<dbReference type="AlphaFoldDB" id="A0A6C2TV61"/>
<dbReference type="RefSeq" id="WP_136077244.1">
    <property type="nucleotide sequence ID" value="NZ_CAAHFG010000001.1"/>
</dbReference>
<protein>
    <submittedName>
        <fullName evidence="1">Uncharacterized protein</fullName>
    </submittedName>
</protein>
<keyword evidence="2" id="KW-1185">Reference proteome</keyword>